<evidence type="ECO:0000256" key="6">
    <source>
        <dbReference type="ARBA" id="ARBA00023014"/>
    </source>
</evidence>
<keyword evidence="6" id="KW-0411">Iron-sulfur</keyword>
<dbReference type="InterPro" id="IPR009010">
    <property type="entry name" value="Asp_de-COase-like_dom_sf"/>
</dbReference>
<dbReference type="GO" id="GO:0051536">
    <property type="term" value="F:iron-sulfur cluster binding"/>
    <property type="evidence" value="ECO:0007669"/>
    <property type="project" value="UniProtKB-KW"/>
</dbReference>
<dbReference type="PROSITE" id="PS51669">
    <property type="entry name" value="4FE4S_MOW_BIS_MGD"/>
    <property type="match status" value="1"/>
</dbReference>
<feature type="compositionally biased region" description="Basic and acidic residues" evidence="7">
    <location>
        <begin position="21"/>
        <end position="36"/>
    </location>
</feature>
<dbReference type="InterPro" id="IPR006311">
    <property type="entry name" value="TAT_signal"/>
</dbReference>
<dbReference type="GO" id="GO:0016491">
    <property type="term" value="F:oxidoreductase activity"/>
    <property type="evidence" value="ECO:0007669"/>
    <property type="project" value="UniProtKB-KW"/>
</dbReference>
<keyword evidence="2" id="KW-0479">Metal-binding</keyword>
<dbReference type="Gene3D" id="3.40.228.10">
    <property type="entry name" value="Dimethylsulfoxide Reductase, domain 2"/>
    <property type="match status" value="1"/>
</dbReference>
<proteinExistence type="inferred from homology"/>
<comment type="similarity">
    <text evidence="1">Belongs to the prokaryotic molybdopterin-containing oxidoreductase family.</text>
</comment>
<feature type="region of interest" description="Disordered" evidence="7">
    <location>
        <begin position="85"/>
        <end position="106"/>
    </location>
</feature>
<evidence type="ECO:0000259" key="8">
    <source>
        <dbReference type="PROSITE" id="PS51669"/>
    </source>
</evidence>
<name>A0A7C9JJZ5_9BACT</name>
<dbReference type="Pfam" id="PF01568">
    <property type="entry name" value="Molydop_binding"/>
    <property type="match status" value="1"/>
</dbReference>
<protein>
    <submittedName>
        <fullName evidence="9">Dehydrogenase</fullName>
    </submittedName>
</protein>
<keyword evidence="3" id="KW-0732">Signal</keyword>
<evidence type="ECO:0000256" key="5">
    <source>
        <dbReference type="ARBA" id="ARBA00023004"/>
    </source>
</evidence>
<comment type="caution">
    <text evidence="9">The sequence shown here is derived from an EMBL/GenBank/DDBJ whole genome shotgun (WGS) entry which is preliminary data.</text>
</comment>
<dbReference type="Pfam" id="PF04879">
    <property type="entry name" value="Molybdop_Fe4S4"/>
    <property type="match status" value="1"/>
</dbReference>
<feature type="domain" description="4Fe-4S Mo/W bis-MGD-type" evidence="8">
    <location>
        <begin position="116"/>
        <end position="173"/>
    </location>
</feature>
<accession>A0A7C9JJZ5</accession>
<dbReference type="SUPFAM" id="SSF50692">
    <property type="entry name" value="ADC-like"/>
    <property type="match status" value="1"/>
</dbReference>
<dbReference type="GO" id="GO:0043546">
    <property type="term" value="F:molybdopterin cofactor binding"/>
    <property type="evidence" value="ECO:0007669"/>
    <property type="project" value="InterPro"/>
</dbReference>
<evidence type="ECO:0000256" key="7">
    <source>
        <dbReference type="SAM" id="MobiDB-lite"/>
    </source>
</evidence>
<evidence type="ECO:0000256" key="4">
    <source>
        <dbReference type="ARBA" id="ARBA00023002"/>
    </source>
</evidence>
<dbReference type="EMBL" id="QWKH01000088">
    <property type="protein sequence ID" value="NBI35222.1"/>
    <property type="molecule type" value="Genomic_DNA"/>
</dbReference>
<organism evidence="9">
    <name type="scientific">Muribaculaceae bacterium Z82</name>
    <dbReference type="NCBI Taxonomy" id="2304548"/>
    <lineage>
        <taxon>Bacteria</taxon>
        <taxon>Pseudomonadati</taxon>
        <taxon>Bacteroidota</taxon>
        <taxon>Bacteroidia</taxon>
        <taxon>Bacteroidales</taxon>
        <taxon>Muribaculaceae</taxon>
    </lineage>
</organism>
<feature type="region of interest" description="Disordered" evidence="7">
    <location>
        <begin position="18"/>
        <end position="45"/>
    </location>
</feature>
<dbReference type="SMART" id="SM00926">
    <property type="entry name" value="Molybdop_Fe4S4"/>
    <property type="match status" value="1"/>
</dbReference>
<dbReference type="Gene3D" id="3.30.200.210">
    <property type="match status" value="1"/>
</dbReference>
<dbReference type="PROSITE" id="PS51318">
    <property type="entry name" value="TAT"/>
    <property type="match status" value="1"/>
</dbReference>
<dbReference type="GO" id="GO:0046872">
    <property type="term" value="F:metal ion binding"/>
    <property type="evidence" value="ECO:0007669"/>
    <property type="project" value="UniProtKB-KW"/>
</dbReference>
<keyword evidence="4" id="KW-0560">Oxidoreductase</keyword>
<dbReference type="PANTHER" id="PTHR43742">
    <property type="entry name" value="TRIMETHYLAMINE-N-OXIDE REDUCTASE"/>
    <property type="match status" value="1"/>
</dbReference>
<dbReference type="InterPro" id="IPR006657">
    <property type="entry name" value="MoPterin_dinucl-bd_dom"/>
</dbReference>
<dbReference type="Pfam" id="PF00384">
    <property type="entry name" value="Molybdopterin"/>
    <property type="match status" value="1"/>
</dbReference>
<dbReference type="SUPFAM" id="SSF53706">
    <property type="entry name" value="Formate dehydrogenase/DMSO reductase, domains 1-3"/>
    <property type="match status" value="1"/>
</dbReference>
<evidence type="ECO:0000256" key="1">
    <source>
        <dbReference type="ARBA" id="ARBA00010312"/>
    </source>
</evidence>
<evidence type="ECO:0000256" key="3">
    <source>
        <dbReference type="ARBA" id="ARBA00022729"/>
    </source>
</evidence>
<dbReference type="PANTHER" id="PTHR43742:SF6">
    <property type="entry name" value="OXIDOREDUCTASE YYAE-RELATED"/>
    <property type="match status" value="1"/>
</dbReference>
<dbReference type="InterPro" id="IPR050612">
    <property type="entry name" value="Prok_Mopterin_Oxidored"/>
</dbReference>
<dbReference type="InterPro" id="IPR006656">
    <property type="entry name" value="Mopterin_OxRdtase"/>
</dbReference>
<evidence type="ECO:0000256" key="2">
    <source>
        <dbReference type="ARBA" id="ARBA00022723"/>
    </source>
</evidence>
<sequence length="877" mass="96623">MDAYWPTLLRCRAAMYPGEARGPHSDKEEEAMKSHCGDGPTSASVLHAASPTQVSRRTFLRGSAAAAIAAGAVGLVGCAPEAQKPADVEKPANEPVEADAEPNGPTLTYDIAPVQEEIYPGTCGGFCNGGCSYNLHVRDGKLVRVSVREMDDPDYTRVCQKGYTHPYRVYSSERLTKPLRRVGEKGSGQWEEISWDEAISEICEQWRDLSDQYGPETIATAALTGTFEAIGGNFSTSLYTRFKKVTGMTTIGNAVDAATKYVCNRMMGQDYFNTANEPKDLANAKTILIWGANPAVSQMQIMHFITEAHAKGANLVVIDPLYNANTSLADKFVPIKSATDGALALAMMNEVIANGWEDRDFLQNSTVAPFLVKPDHKFLRLSDLGLAEAGSEEDRPVVTDGEGAFDVPEKITNPVIEGTFHAGDVEVTCAYTLLAERVAEWPVERASEVTGISVQDIRDLARMYAQDTPATIYTVFGADHYYNGHWNYSCMVALALLTGNVGKSGAGIGVANTGKQNALNTKFASDVPSPVEKAKTIQMLRIEDAILNHSYNDEPFELHGMFLSYVNPIANAADRNRTIEAFKELDLLVVVDMVLSETAEYADYVLPCSHWFEHESMMATMIMHPCLVYSAAALDPLGDSKSDFDILKLLAEGLGYGEHFQFDTTEWLKMILDNDEARQMGLTYESLTQKGSFRRVPSDKTFVFAEGGVFPTATKRAAFYLEDPKPSNDYQPDFDFEKEYLPYWEEAMEVGEHSAAREKYPLQLISEHSRFRTHTQWGDVKALMEVDDQQYLYISPDDAVSHGIADGDKVRVFNDRGEFVTYARVRPNNPQGIVSAVKGWRADQVISGHLSNLGTKKSNGFCANQPFNDVAVAIEKA</sequence>
<gene>
    <name evidence="9" type="ORF">D1639_09335</name>
</gene>
<keyword evidence="5" id="KW-0408">Iron</keyword>
<dbReference type="InterPro" id="IPR006963">
    <property type="entry name" value="Mopterin_OxRdtase_4Fe-4S_dom"/>
</dbReference>
<evidence type="ECO:0000313" key="9">
    <source>
        <dbReference type="EMBL" id="NBI35222.1"/>
    </source>
</evidence>
<reference evidence="9" key="1">
    <citation type="submission" date="2018-08" db="EMBL/GenBank/DDBJ databases">
        <title>Murine metabolic-syndrome-specific gut microbial biobank.</title>
        <authorList>
            <person name="Liu C."/>
        </authorList>
    </citation>
    <scope>NUCLEOTIDE SEQUENCE [LARGE SCALE GENOMIC DNA]</scope>
    <source>
        <strain evidence="9">Z82</strain>
    </source>
</reference>
<dbReference type="AlphaFoldDB" id="A0A7C9JJZ5"/>
<dbReference type="Gene3D" id="3.40.50.12440">
    <property type="match status" value="2"/>
</dbReference>